<proteinExistence type="predicted"/>
<comment type="caution">
    <text evidence="2">The sequence shown here is derived from an EMBL/GenBank/DDBJ whole genome shotgun (WGS) entry which is preliminary data.</text>
</comment>
<dbReference type="Proteomes" id="UP000177723">
    <property type="component" value="Unassembled WGS sequence"/>
</dbReference>
<dbReference type="AlphaFoldDB" id="A0A1F5WST1"/>
<reference evidence="2 3" key="1">
    <citation type="journal article" date="2016" name="Nat. Commun.">
        <title>Thousands of microbial genomes shed light on interconnected biogeochemical processes in an aquifer system.</title>
        <authorList>
            <person name="Anantharaman K."/>
            <person name="Brown C.T."/>
            <person name="Hug L.A."/>
            <person name="Sharon I."/>
            <person name="Castelle C.J."/>
            <person name="Probst A.J."/>
            <person name="Thomas B.C."/>
            <person name="Singh A."/>
            <person name="Wilkins M.J."/>
            <person name="Karaoz U."/>
            <person name="Brodie E.L."/>
            <person name="Williams K.H."/>
            <person name="Hubbard S.S."/>
            <person name="Banfield J.F."/>
        </authorList>
    </citation>
    <scope>NUCLEOTIDE SEQUENCE [LARGE SCALE GENOMIC DNA]</scope>
</reference>
<dbReference type="InterPro" id="IPR011051">
    <property type="entry name" value="RmlC_Cupin_sf"/>
</dbReference>
<name>A0A1F5WST1_9BACT</name>
<dbReference type="Gene3D" id="2.60.120.10">
    <property type="entry name" value="Jelly Rolls"/>
    <property type="match status" value="1"/>
</dbReference>
<evidence type="ECO:0000313" key="3">
    <source>
        <dbReference type="Proteomes" id="UP000177723"/>
    </source>
</evidence>
<dbReference type="Pfam" id="PF07883">
    <property type="entry name" value="Cupin_2"/>
    <property type="match status" value="1"/>
</dbReference>
<dbReference type="InterPro" id="IPR013096">
    <property type="entry name" value="Cupin_2"/>
</dbReference>
<accession>A0A1F5WST1</accession>
<dbReference type="SUPFAM" id="SSF51182">
    <property type="entry name" value="RmlC-like cupins"/>
    <property type="match status" value="1"/>
</dbReference>
<evidence type="ECO:0000259" key="1">
    <source>
        <dbReference type="Pfam" id="PF07883"/>
    </source>
</evidence>
<gene>
    <name evidence="2" type="ORF">A3F23_02030</name>
</gene>
<protein>
    <recommendedName>
        <fullName evidence="1">Cupin type-2 domain-containing protein</fullName>
    </recommendedName>
</protein>
<sequence length="126" mass="14915">MSKDKIPEPYKPERHPKGWGFEDWVANNKEYCGKLLFMKKGKRCSFHYHEKKHETFFLFSGKIEVLVGWEDNPADPKVKHYILNPGDCLEIERGLRHQMIALEDSNLFEFSTTHFEDDSKRIVRGD</sequence>
<evidence type="ECO:0000313" key="2">
    <source>
        <dbReference type="EMBL" id="OGF78371.1"/>
    </source>
</evidence>
<dbReference type="EMBL" id="MFHT01000001">
    <property type="protein sequence ID" value="OGF78371.1"/>
    <property type="molecule type" value="Genomic_DNA"/>
</dbReference>
<organism evidence="2 3">
    <name type="scientific">Candidatus Giovannonibacteria bacterium RIFCSPHIGHO2_12_FULL_43_15</name>
    <dbReference type="NCBI Taxonomy" id="1798341"/>
    <lineage>
        <taxon>Bacteria</taxon>
        <taxon>Candidatus Giovannoniibacteriota</taxon>
    </lineage>
</organism>
<dbReference type="InterPro" id="IPR014710">
    <property type="entry name" value="RmlC-like_jellyroll"/>
</dbReference>
<feature type="domain" description="Cupin type-2" evidence="1">
    <location>
        <begin position="38"/>
        <end position="105"/>
    </location>
</feature>